<proteinExistence type="predicted"/>
<dbReference type="Proteomes" id="UP000038009">
    <property type="component" value="Unassembled WGS sequence"/>
</dbReference>
<evidence type="ECO:0000256" key="1">
    <source>
        <dbReference type="SAM" id="MobiDB-lite"/>
    </source>
</evidence>
<dbReference type="EMBL" id="LJSK01000141">
    <property type="protein sequence ID" value="KPI86238.1"/>
    <property type="molecule type" value="Genomic_DNA"/>
</dbReference>
<feature type="signal peptide" evidence="2">
    <location>
        <begin position="1"/>
        <end position="25"/>
    </location>
</feature>
<keyword evidence="2" id="KW-0732">Signal</keyword>
<organism evidence="3 4">
    <name type="scientific">Leptomonas seymouri</name>
    <dbReference type="NCBI Taxonomy" id="5684"/>
    <lineage>
        <taxon>Eukaryota</taxon>
        <taxon>Discoba</taxon>
        <taxon>Euglenozoa</taxon>
        <taxon>Kinetoplastea</taxon>
        <taxon>Metakinetoplastina</taxon>
        <taxon>Trypanosomatida</taxon>
        <taxon>Trypanosomatidae</taxon>
        <taxon>Leishmaniinae</taxon>
        <taxon>Leptomonas</taxon>
    </lineage>
</organism>
<comment type="caution">
    <text evidence="3">The sequence shown here is derived from an EMBL/GenBank/DDBJ whole genome shotgun (WGS) entry which is preliminary data.</text>
</comment>
<feature type="chain" id="PRO_5005873572" evidence="2">
    <location>
        <begin position="26"/>
        <end position="583"/>
    </location>
</feature>
<sequence>MLLQSLYSAVCVLVLAYLLFAYTHSGDINLPRPLDGYYYVPNETHKLIAEAHREAARVLAAREAPHGELGAGAASGALAQYGVALKEGDEALEAIIQYIHQYRQLVAGSEARRQRETPSKNKASTGAASADVVGQPPVRVHVLLAADNGTYSGMHELYYIRAAMRYATSIEIDSCRSAIFGFLEKPQRNALTGGVWNHVRGAKGGALKGLRKIPVLAVTTGIYVSSSSACTAAVMELPMFSVQSVTLIGTAGVSPVVGGGGWNAQVPPAHRAVPSEKSEKDANPACQHRWAPDAKKVALGSVCVTYGALLQECGYCIEENELTSLCSRPRCRLHNSTTFFGPCGFRHPTSFFAEQMKGAMFRKPFPSPPAIVKEAMRAFWSVNDAVPEYARPAEGGGDQRQQPQLRRGQAVAVAEALNASEVILSYNREPPTMPMLLNCAEVATSQILAGPRSDILCRQYTEELFEGLYSVKELSCVQAMEGMGVLHVLTREYPHVPVAIVRGASNYDMLPLSRREHLLGRTKNASHFGKGEWYVSWDQKTHYVSSDKFHEFTKASYRYSIETASAVVLNYFLSPDTVLPGMA</sequence>
<accession>A0A0N1HW70</accession>
<name>A0A0N1HW70_LEPSE</name>
<evidence type="ECO:0000256" key="2">
    <source>
        <dbReference type="SAM" id="SignalP"/>
    </source>
</evidence>
<keyword evidence="4" id="KW-1185">Reference proteome</keyword>
<feature type="region of interest" description="Disordered" evidence="1">
    <location>
        <begin position="110"/>
        <end position="130"/>
    </location>
</feature>
<feature type="compositionally biased region" description="Basic and acidic residues" evidence="1">
    <location>
        <begin position="110"/>
        <end position="119"/>
    </location>
</feature>
<evidence type="ECO:0000313" key="3">
    <source>
        <dbReference type="EMBL" id="KPI86238.1"/>
    </source>
</evidence>
<dbReference type="OrthoDB" id="544230at2759"/>
<gene>
    <name evidence="3" type="ORF">ABL78_4711</name>
</gene>
<dbReference type="VEuPathDB" id="TriTrypDB:Lsey_0141_0160"/>
<reference evidence="3 4" key="1">
    <citation type="journal article" date="2015" name="PLoS Pathog.">
        <title>Leptomonas seymouri: Adaptations to the Dixenous Life Cycle Analyzed by Genome Sequencing, Transcriptome Profiling and Co-infection with Leishmania donovani.</title>
        <authorList>
            <person name="Kraeva N."/>
            <person name="Butenko A."/>
            <person name="Hlavacova J."/>
            <person name="Kostygov A."/>
            <person name="Myskova J."/>
            <person name="Grybchuk D."/>
            <person name="Lestinova T."/>
            <person name="Votypka J."/>
            <person name="Volf P."/>
            <person name="Opperdoes F."/>
            <person name="Flegontov P."/>
            <person name="Lukes J."/>
            <person name="Yurchenko V."/>
        </authorList>
    </citation>
    <scope>NUCLEOTIDE SEQUENCE [LARGE SCALE GENOMIC DNA]</scope>
    <source>
        <strain evidence="3 4">ATCC 30220</strain>
    </source>
</reference>
<dbReference type="OMA" id="VMELPMF"/>
<dbReference type="AlphaFoldDB" id="A0A0N1HW70"/>
<protein>
    <submittedName>
        <fullName evidence="3">Uncharacterized protein</fullName>
    </submittedName>
</protein>
<evidence type="ECO:0000313" key="4">
    <source>
        <dbReference type="Proteomes" id="UP000038009"/>
    </source>
</evidence>